<protein>
    <recommendedName>
        <fullName evidence="1">RNase H type-1 domain-containing protein</fullName>
    </recommendedName>
</protein>
<dbReference type="SUPFAM" id="SSF53098">
    <property type="entry name" value="Ribonuclease H-like"/>
    <property type="match status" value="1"/>
</dbReference>
<dbReference type="InterPro" id="IPR044730">
    <property type="entry name" value="RNase_H-like_dom_plant"/>
</dbReference>
<name>A0AAD4Z5N2_PRUDU</name>
<dbReference type="GO" id="GO:0004523">
    <property type="term" value="F:RNA-DNA hybrid ribonuclease activity"/>
    <property type="evidence" value="ECO:0007669"/>
    <property type="project" value="InterPro"/>
</dbReference>
<organism evidence="2 3">
    <name type="scientific">Prunus dulcis</name>
    <name type="common">Almond</name>
    <name type="synonym">Amygdalus dulcis</name>
    <dbReference type="NCBI Taxonomy" id="3755"/>
    <lineage>
        <taxon>Eukaryota</taxon>
        <taxon>Viridiplantae</taxon>
        <taxon>Streptophyta</taxon>
        <taxon>Embryophyta</taxon>
        <taxon>Tracheophyta</taxon>
        <taxon>Spermatophyta</taxon>
        <taxon>Magnoliopsida</taxon>
        <taxon>eudicotyledons</taxon>
        <taxon>Gunneridae</taxon>
        <taxon>Pentapetalae</taxon>
        <taxon>rosids</taxon>
        <taxon>fabids</taxon>
        <taxon>Rosales</taxon>
        <taxon>Rosaceae</taxon>
        <taxon>Amygdaloideae</taxon>
        <taxon>Amygdaleae</taxon>
        <taxon>Prunus</taxon>
    </lineage>
</organism>
<dbReference type="Gene3D" id="3.30.420.10">
    <property type="entry name" value="Ribonuclease H-like superfamily/Ribonuclease H"/>
    <property type="match status" value="1"/>
</dbReference>
<dbReference type="InterPro" id="IPR053151">
    <property type="entry name" value="RNase_H-like"/>
</dbReference>
<evidence type="ECO:0000313" key="2">
    <source>
        <dbReference type="EMBL" id="KAI5333760.1"/>
    </source>
</evidence>
<sequence>MWQRFGAPLGLKKIQRRRLERVASIPLVKINTHAAWKKESSMAAIGVVIRNLEGIFLMCCADRVTCSSALIAEGRAALRGLKTAIQNDFKVVVIESDSKGLVDGVGESSRRDSSLLNGDGSPVREMELPTVWLGWVVELWRWKAGSIGHQSLVHVLVADRLSCPPSI</sequence>
<dbReference type="GO" id="GO:0003676">
    <property type="term" value="F:nucleic acid binding"/>
    <property type="evidence" value="ECO:0007669"/>
    <property type="project" value="InterPro"/>
</dbReference>
<dbReference type="CDD" id="cd06222">
    <property type="entry name" value="RNase_H_like"/>
    <property type="match status" value="1"/>
</dbReference>
<comment type="caution">
    <text evidence="2">The sequence shown here is derived from an EMBL/GenBank/DDBJ whole genome shotgun (WGS) entry which is preliminary data.</text>
</comment>
<dbReference type="Proteomes" id="UP001054821">
    <property type="component" value="Chromosome 4"/>
</dbReference>
<dbReference type="PANTHER" id="PTHR47723">
    <property type="entry name" value="OS05G0353850 PROTEIN"/>
    <property type="match status" value="1"/>
</dbReference>
<dbReference type="Pfam" id="PF13456">
    <property type="entry name" value="RVT_3"/>
    <property type="match status" value="1"/>
</dbReference>
<dbReference type="InterPro" id="IPR012337">
    <property type="entry name" value="RNaseH-like_sf"/>
</dbReference>
<accession>A0AAD4Z5N2</accession>
<dbReference type="EMBL" id="JAJFAZ020000004">
    <property type="protein sequence ID" value="KAI5333760.1"/>
    <property type="molecule type" value="Genomic_DNA"/>
</dbReference>
<keyword evidence="3" id="KW-1185">Reference proteome</keyword>
<dbReference type="InterPro" id="IPR036397">
    <property type="entry name" value="RNaseH_sf"/>
</dbReference>
<gene>
    <name evidence="2" type="ORF">L3X38_023892</name>
</gene>
<evidence type="ECO:0000259" key="1">
    <source>
        <dbReference type="Pfam" id="PF13456"/>
    </source>
</evidence>
<reference evidence="2 3" key="1">
    <citation type="journal article" date="2022" name="G3 (Bethesda)">
        <title>Whole-genome sequence and methylome profiling of the almond [Prunus dulcis (Mill.) D.A. Webb] cultivar 'Nonpareil'.</title>
        <authorList>
            <person name="D'Amico-Willman K.M."/>
            <person name="Ouma W.Z."/>
            <person name="Meulia T."/>
            <person name="Sideli G.M."/>
            <person name="Gradziel T.M."/>
            <person name="Fresnedo-Ramirez J."/>
        </authorList>
    </citation>
    <scope>NUCLEOTIDE SEQUENCE [LARGE SCALE GENOMIC DNA]</scope>
    <source>
        <strain evidence="2">Clone GOH B32 T37-40</strain>
    </source>
</reference>
<proteinExistence type="predicted"/>
<evidence type="ECO:0000313" key="3">
    <source>
        <dbReference type="Proteomes" id="UP001054821"/>
    </source>
</evidence>
<dbReference type="PANTHER" id="PTHR47723:SF24">
    <property type="entry name" value="RNASE H TYPE-1 DOMAIN-CONTAINING PROTEIN"/>
    <property type="match status" value="1"/>
</dbReference>
<dbReference type="AlphaFoldDB" id="A0AAD4Z5N2"/>
<dbReference type="InterPro" id="IPR002156">
    <property type="entry name" value="RNaseH_domain"/>
</dbReference>
<feature type="domain" description="RNase H type-1" evidence="1">
    <location>
        <begin position="31"/>
        <end position="114"/>
    </location>
</feature>